<name>A0A7C2JZL4_9PLAN</name>
<sequence length="322" mass="35230">MPIVAAHRRIWSAFADPTAAPSGIDRVSQDAPPPNAEAWTIQRVLEWTAQHLAKHGSESPRLDAEILLAHAKKCRRIQLYTNYDEVLSDAVRGQMRELVQRRARREPVAYLVGHREFFSLDFRVTPDVLIPRPDTETLVMEAIGVAKSLAAPAILDLCTGSGCIAVSLAKQLPMAALTAVDVSPAALAVARDNAEKHGVADRLSLLEGDLFQPLPAGKRFDVLASNPPYVSRGDLESLEDDVRKYEPRLALDGGQDGLDVIRPLIGEAPNRLQPGGWLFVELSPEQAPAVLQLAEQTGRYRSAEILKDLAGKPRVLKAQSRE</sequence>
<organism evidence="8">
    <name type="scientific">Schlesneria paludicola</name>
    <dbReference type="NCBI Taxonomy" id="360056"/>
    <lineage>
        <taxon>Bacteria</taxon>
        <taxon>Pseudomonadati</taxon>
        <taxon>Planctomycetota</taxon>
        <taxon>Planctomycetia</taxon>
        <taxon>Planctomycetales</taxon>
        <taxon>Planctomycetaceae</taxon>
        <taxon>Schlesneria</taxon>
    </lineage>
</organism>
<dbReference type="HAMAP" id="MF_02126">
    <property type="entry name" value="RF_methyltr_PrmC"/>
    <property type="match status" value="1"/>
</dbReference>
<keyword evidence="2 5" id="KW-0808">Transferase</keyword>
<dbReference type="GO" id="GO:0032259">
    <property type="term" value="P:methylation"/>
    <property type="evidence" value="ECO:0007669"/>
    <property type="project" value="UniProtKB-KW"/>
</dbReference>
<dbReference type="PANTHER" id="PTHR18895">
    <property type="entry name" value="HEMK METHYLTRANSFERASE"/>
    <property type="match status" value="1"/>
</dbReference>
<evidence type="ECO:0000256" key="5">
    <source>
        <dbReference type="HAMAP-Rule" id="MF_02126"/>
    </source>
</evidence>
<dbReference type="Pfam" id="PF17827">
    <property type="entry name" value="PrmC_N"/>
    <property type="match status" value="1"/>
</dbReference>
<evidence type="ECO:0000259" key="7">
    <source>
        <dbReference type="Pfam" id="PF17827"/>
    </source>
</evidence>
<proteinExistence type="inferred from homology"/>
<evidence type="ECO:0000259" key="6">
    <source>
        <dbReference type="Pfam" id="PF05175"/>
    </source>
</evidence>
<comment type="caution">
    <text evidence="5">Lacks conserved residue(s) required for the propagation of feature annotation.</text>
</comment>
<keyword evidence="1 5" id="KW-0489">Methyltransferase</keyword>
<protein>
    <recommendedName>
        <fullName evidence="5">Release factor glutamine methyltransferase</fullName>
        <shortName evidence="5">RF MTase</shortName>
        <ecNumber evidence="5">2.1.1.297</ecNumber>
    </recommendedName>
    <alternativeName>
        <fullName evidence="5">N5-glutamine methyltransferase PrmC</fullName>
    </alternativeName>
    <alternativeName>
        <fullName evidence="5">Protein-(glutamine-N5) MTase PrmC</fullName>
    </alternativeName>
    <alternativeName>
        <fullName evidence="5">Protein-glutamine N-methyltransferase PrmC</fullName>
    </alternativeName>
</protein>
<reference evidence="8" key="1">
    <citation type="journal article" date="2020" name="mSystems">
        <title>Genome- and Community-Level Interaction Insights into Carbon Utilization and Element Cycling Functions of Hydrothermarchaeota in Hydrothermal Sediment.</title>
        <authorList>
            <person name="Zhou Z."/>
            <person name="Liu Y."/>
            <person name="Xu W."/>
            <person name="Pan J."/>
            <person name="Luo Z.H."/>
            <person name="Li M."/>
        </authorList>
    </citation>
    <scope>NUCLEOTIDE SEQUENCE [LARGE SCALE GENOMIC DNA]</scope>
    <source>
        <strain evidence="8">SpSt-339</strain>
    </source>
</reference>
<dbReference type="EMBL" id="DSOK01000149">
    <property type="protein sequence ID" value="HEN14783.1"/>
    <property type="molecule type" value="Genomic_DNA"/>
</dbReference>
<dbReference type="CDD" id="cd02440">
    <property type="entry name" value="AdoMet_MTases"/>
    <property type="match status" value="1"/>
</dbReference>
<dbReference type="GO" id="GO:0102559">
    <property type="term" value="F:peptide chain release factor N(5)-glutamine methyltransferase activity"/>
    <property type="evidence" value="ECO:0007669"/>
    <property type="project" value="UniProtKB-EC"/>
</dbReference>
<evidence type="ECO:0000256" key="1">
    <source>
        <dbReference type="ARBA" id="ARBA00022603"/>
    </source>
</evidence>
<comment type="catalytic activity">
    <reaction evidence="4 5">
        <text>L-glutaminyl-[peptide chain release factor] + S-adenosyl-L-methionine = N(5)-methyl-L-glutaminyl-[peptide chain release factor] + S-adenosyl-L-homocysteine + H(+)</text>
        <dbReference type="Rhea" id="RHEA:42896"/>
        <dbReference type="Rhea" id="RHEA-COMP:10271"/>
        <dbReference type="Rhea" id="RHEA-COMP:10272"/>
        <dbReference type="ChEBI" id="CHEBI:15378"/>
        <dbReference type="ChEBI" id="CHEBI:30011"/>
        <dbReference type="ChEBI" id="CHEBI:57856"/>
        <dbReference type="ChEBI" id="CHEBI:59789"/>
        <dbReference type="ChEBI" id="CHEBI:61891"/>
        <dbReference type="EC" id="2.1.1.297"/>
    </reaction>
</comment>
<dbReference type="SUPFAM" id="SSF53335">
    <property type="entry name" value="S-adenosyl-L-methionine-dependent methyltransferases"/>
    <property type="match status" value="1"/>
</dbReference>
<dbReference type="NCBIfam" id="TIGR03534">
    <property type="entry name" value="RF_mod_PrmC"/>
    <property type="match status" value="1"/>
</dbReference>
<dbReference type="Gene3D" id="3.40.50.150">
    <property type="entry name" value="Vaccinia Virus protein VP39"/>
    <property type="match status" value="1"/>
</dbReference>
<dbReference type="InterPro" id="IPR002052">
    <property type="entry name" value="DNA_methylase_N6_adenine_CS"/>
</dbReference>
<evidence type="ECO:0000256" key="3">
    <source>
        <dbReference type="ARBA" id="ARBA00022691"/>
    </source>
</evidence>
<dbReference type="InterPro" id="IPR040758">
    <property type="entry name" value="PrmC_N"/>
</dbReference>
<feature type="domain" description="Methyltransferase small" evidence="6">
    <location>
        <begin position="151"/>
        <end position="233"/>
    </location>
</feature>
<comment type="caution">
    <text evidence="8">The sequence shown here is derived from an EMBL/GenBank/DDBJ whole genome shotgun (WGS) entry which is preliminary data.</text>
</comment>
<dbReference type="PANTHER" id="PTHR18895:SF74">
    <property type="entry name" value="MTRF1L RELEASE FACTOR GLUTAMINE METHYLTRANSFERASE"/>
    <property type="match status" value="1"/>
</dbReference>
<dbReference type="InterPro" id="IPR004556">
    <property type="entry name" value="HemK-like"/>
</dbReference>
<comment type="function">
    <text evidence="5">Methylates the class 1 translation termination release factors RF1/PrfA and RF2/PrfB on the glutamine residue of the universally conserved GGQ motif.</text>
</comment>
<keyword evidence="3 5" id="KW-0949">S-adenosyl-L-methionine</keyword>
<dbReference type="PROSITE" id="PS00092">
    <property type="entry name" value="N6_MTASE"/>
    <property type="match status" value="1"/>
</dbReference>
<accession>A0A7C2JZL4</accession>
<evidence type="ECO:0000256" key="4">
    <source>
        <dbReference type="ARBA" id="ARBA00048391"/>
    </source>
</evidence>
<comment type="similarity">
    <text evidence="5">Belongs to the protein N5-glutamine methyltransferase family. PrmC subfamily.</text>
</comment>
<feature type="binding site" evidence="5">
    <location>
        <position position="181"/>
    </location>
    <ligand>
        <name>S-adenosyl-L-methionine</name>
        <dbReference type="ChEBI" id="CHEBI:59789"/>
    </ligand>
</feature>
<evidence type="ECO:0000313" key="8">
    <source>
        <dbReference type="EMBL" id="HEN14783.1"/>
    </source>
</evidence>
<dbReference type="AlphaFoldDB" id="A0A7C2JZL4"/>
<dbReference type="NCBIfam" id="TIGR00536">
    <property type="entry name" value="hemK_fam"/>
    <property type="match status" value="1"/>
</dbReference>
<feature type="domain" description="Release factor glutamine methyltransferase N-terminal" evidence="7">
    <location>
        <begin position="44"/>
        <end position="113"/>
    </location>
</feature>
<dbReference type="Gene3D" id="1.10.8.10">
    <property type="entry name" value="DNA helicase RuvA subunit, C-terminal domain"/>
    <property type="match status" value="1"/>
</dbReference>
<dbReference type="InterPro" id="IPR050320">
    <property type="entry name" value="N5-glutamine_MTase"/>
</dbReference>
<dbReference type="Pfam" id="PF05175">
    <property type="entry name" value="MTS"/>
    <property type="match status" value="1"/>
</dbReference>
<dbReference type="InterPro" id="IPR019874">
    <property type="entry name" value="RF_methyltr_PrmC"/>
</dbReference>
<dbReference type="EC" id="2.1.1.297" evidence="5"/>
<gene>
    <name evidence="5 8" type="primary">prmC</name>
    <name evidence="8" type="ORF">ENQ76_04850</name>
</gene>
<feature type="binding site" evidence="5">
    <location>
        <position position="226"/>
    </location>
    <ligand>
        <name>S-adenosyl-L-methionine</name>
        <dbReference type="ChEBI" id="CHEBI:59789"/>
    </ligand>
</feature>
<dbReference type="InterPro" id="IPR029063">
    <property type="entry name" value="SAM-dependent_MTases_sf"/>
</dbReference>
<dbReference type="InterPro" id="IPR007848">
    <property type="entry name" value="Small_mtfrase_dom"/>
</dbReference>
<dbReference type="GO" id="GO:0003676">
    <property type="term" value="F:nucleic acid binding"/>
    <property type="evidence" value="ECO:0007669"/>
    <property type="project" value="InterPro"/>
</dbReference>
<feature type="binding site" evidence="5">
    <location>
        <begin position="226"/>
        <end position="229"/>
    </location>
    <ligand>
        <name>substrate</name>
    </ligand>
</feature>
<evidence type="ECO:0000256" key="2">
    <source>
        <dbReference type="ARBA" id="ARBA00022679"/>
    </source>
</evidence>